<organism evidence="3 4">
    <name type="scientific">Ferrimonas pelagia</name>
    <dbReference type="NCBI Taxonomy" id="1177826"/>
    <lineage>
        <taxon>Bacteria</taxon>
        <taxon>Pseudomonadati</taxon>
        <taxon>Pseudomonadota</taxon>
        <taxon>Gammaproteobacteria</taxon>
        <taxon>Alteromonadales</taxon>
        <taxon>Ferrimonadaceae</taxon>
        <taxon>Ferrimonas</taxon>
    </lineage>
</organism>
<proteinExistence type="predicted"/>
<feature type="domain" description="Methyltransferase type 11" evidence="2">
    <location>
        <begin position="41"/>
        <end position="136"/>
    </location>
</feature>
<evidence type="ECO:0000313" key="4">
    <source>
        <dbReference type="Proteomes" id="UP001499988"/>
    </source>
</evidence>
<comment type="caution">
    <text evidence="3">The sequence shown here is derived from an EMBL/GenBank/DDBJ whole genome shotgun (WGS) entry which is preliminary data.</text>
</comment>
<dbReference type="InterPro" id="IPR013216">
    <property type="entry name" value="Methyltransf_11"/>
</dbReference>
<dbReference type="PANTHER" id="PTHR44068">
    <property type="entry name" value="ZGC:194242"/>
    <property type="match status" value="1"/>
</dbReference>
<dbReference type="PANTHER" id="PTHR44068:SF11">
    <property type="entry name" value="GERANYL DIPHOSPHATE 2-C-METHYLTRANSFERASE"/>
    <property type="match status" value="1"/>
</dbReference>
<evidence type="ECO:0000256" key="1">
    <source>
        <dbReference type="ARBA" id="ARBA00022679"/>
    </source>
</evidence>
<keyword evidence="4" id="KW-1185">Reference proteome</keyword>
<keyword evidence="1" id="KW-0808">Transferase</keyword>
<accession>A0ABP9EWX9</accession>
<dbReference type="SUPFAM" id="SSF53335">
    <property type="entry name" value="S-adenosyl-L-methionine-dependent methyltransferases"/>
    <property type="match status" value="1"/>
</dbReference>
<evidence type="ECO:0000313" key="3">
    <source>
        <dbReference type="EMBL" id="GAA4889382.1"/>
    </source>
</evidence>
<name>A0ABP9EWX9_9GAMM</name>
<evidence type="ECO:0000259" key="2">
    <source>
        <dbReference type="Pfam" id="PF08241"/>
    </source>
</evidence>
<dbReference type="InterPro" id="IPR029063">
    <property type="entry name" value="SAM-dependent_MTases_sf"/>
</dbReference>
<dbReference type="Gene3D" id="3.40.50.150">
    <property type="entry name" value="Vaccinia Virus protein VP39"/>
    <property type="match status" value="1"/>
</dbReference>
<dbReference type="Pfam" id="PF08241">
    <property type="entry name" value="Methyltransf_11"/>
    <property type="match status" value="1"/>
</dbReference>
<sequence>MKLNRIEWWAMNNPVRGWWQQRVEVPRLLALGGRCDGATALEIGGGQGLGAQLIQQKFGADQVLSIDLDMTMCRRALRRTASQGQRHIAQADCTQLPLADAQFDALFDFGVLHHVPNWQSAAAEITRVARTGAQLYTMEMYRDFIQHPIWKRVLTHPQTNRFDHQEFIACWQQLGWRLTGQHRLTQGMGWSTFVKT</sequence>
<dbReference type="InterPro" id="IPR050447">
    <property type="entry name" value="Erg6_SMT_methyltransf"/>
</dbReference>
<protein>
    <recommendedName>
        <fullName evidence="2">Methyltransferase type 11 domain-containing protein</fullName>
    </recommendedName>
</protein>
<gene>
    <name evidence="3" type="ORF">GCM10023333_23350</name>
</gene>
<dbReference type="EMBL" id="BAABJZ010000079">
    <property type="protein sequence ID" value="GAA4889382.1"/>
    <property type="molecule type" value="Genomic_DNA"/>
</dbReference>
<dbReference type="Proteomes" id="UP001499988">
    <property type="component" value="Unassembled WGS sequence"/>
</dbReference>
<reference evidence="4" key="1">
    <citation type="journal article" date="2019" name="Int. J. Syst. Evol. Microbiol.">
        <title>The Global Catalogue of Microorganisms (GCM) 10K type strain sequencing project: providing services to taxonomists for standard genome sequencing and annotation.</title>
        <authorList>
            <consortium name="The Broad Institute Genomics Platform"/>
            <consortium name="The Broad Institute Genome Sequencing Center for Infectious Disease"/>
            <person name="Wu L."/>
            <person name="Ma J."/>
        </authorList>
    </citation>
    <scope>NUCLEOTIDE SEQUENCE [LARGE SCALE GENOMIC DNA]</scope>
    <source>
        <strain evidence="4">JCM 18401</strain>
    </source>
</reference>